<dbReference type="EMBL" id="OU900094">
    <property type="protein sequence ID" value="CAG9853724.1"/>
    <property type="molecule type" value="Genomic_DNA"/>
</dbReference>
<reference evidence="1" key="1">
    <citation type="submission" date="2022-01" db="EMBL/GenBank/DDBJ databases">
        <authorList>
            <person name="King R."/>
        </authorList>
    </citation>
    <scope>NUCLEOTIDE SEQUENCE</scope>
</reference>
<proteinExistence type="predicted"/>
<evidence type="ECO:0000313" key="2">
    <source>
        <dbReference type="Proteomes" id="UP001153712"/>
    </source>
</evidence>
<evidence type="ECO:0000313" key="1">
    <source>
        <dbReference type="EMBL" id="CAG9853724.1"/>
    </source>
</evidence>
<accession>A0A9N9XH50</accession>
<protein>
    <submittedName>
        <fullName evidence="1">Uncharacterized protein</fullName>
    </submittedName>
</protein>
<dbReference type="Proteomes" id="UP001153712">
    <property type="component" value="Chromosome 1"/>
</dbReference>
<name>A0A9N9XH50_PHYSR</name>
<dbReference type="AlphaFoldDB" id="A0A9N9XH50"/>
<organism evidence="1 2">
    <name type="scientific">Phyllotreta striolata</name>
    <name type="common">Striped flea beetle</name>
    <name type="synonym">Crioceris striolata</name>
    <dbReference type="NCBI Taxonomy" id="444603"/>
    <lineage>
        <taxon>Eukaryota</taxon>
        <taxon>Metazoa</taxon>
        <taxon>Ecdysozoa</taxon>
        <taxon>Arthropoda</taxon>
        <taxon>Hexapoda</taxon>
        <taxon>Insecta</taxon>
        <taxon>Pterygota</taxon>
        <taxon>Neoptera</taxon>
        <taxon>Endopterygota</taxon>
        <taxon>Coleoptera</taxon>
        <taxon>Polyphaga</taxon>
        <taxon>Cucujiformia</taxon>
        <taxon>Chrysomeloidea</taxon>
        <taxon>Chrysomelidae</taxon>
        <taxon>Galerucinae</taxon>
        <taxon>Alticini</taxon>
        <taxon>Phyllotreta</taxon>
    </lineage>
</organism>
<sequence>MRELDFRIINIYSYYHQVLYVKNPTEKNNQRKIGSNIKLKNL</sequence>
<gene>
    <name evidence="1" type="ORF">PHYEVI_LOCUS196</name>
</gene>
<keyword evidence="2" id="KW-1185">Reference proteome</keyword>